<evidence type="ECO:0000313" key="2">
    <source>
        <dbReference type="EMBL" id="BAS00699.1"/>
    </source>
</evidence>
<dbReference type="EMBL" id="AP014854">
    <property type="protein sequence ID" value="BAS00699.1"/>
    <property type="molecule type" value="Genomic_DNA"/>
</dbReference>
<accession>A0A0H5BQC3</accession>
<dbReference type="InterPro" id="IPR036249">
    <property type="entry name" value="Thioredoxin-like_sf"/>
</dbReference>
<dbReference type="EMBL" id="LN907867">
    <property type="protein sequence ID" value="CUU42083.1"/>
    <property type="molecule type" value="Genomic_DNA"/>
</dbReference>
<reference evidence="3" key="2">
    <citation type="submission" date="2015-11" db="EMBL/GenBank/DDBJ databases">
        <authorList>
            <person name="Zhang Y."/>
            <person name="Guo Z."/>
        </authorList>
    </citation>
    <scope>NUCLEOTIDE SEQUENCE</scope>
    <source>
        <strain evidence="3">1</strain>
    </source>
</reference>
<reference evidence="4" key="3">
    <citation type="journal article" date="2016" name="Genome Announc.">
        <title>Revised genome sequence of the purple photosynthetic bacterium Blastochloris viridis.</title>
        <authorList>
            <person name="Liu L.N."/>
            <person name="Faulkner M."/>
            <person name="Liu X."/>
            <person name="Huang F."/>
            <person name="Darby A.C."/>
            <person name="Hall N."/>
        </authorList>
    </citation>
    <scope>NUCLEOTIDE SEQUENCE [LARGE SCALE GENOMIC DNA]</scope>
    <source>
        <strain evidence="4">ATCC 19567 / DSM 133 / F</strain>
    </source>
</reference>
<protein>
    <submittedName>
        <fullName evidence="2">Thioredoxin SoxW</fullName>
    </submittedName>
    <submittedName>
        <fullName evidence="3">Thioredoxin-related protein</fullName>
    </submittedName>
</protein>
<reference evidence="2" key="1">
    <citation type="journal article" date="2015" name="Genome Announc.">
        <title>Complete Genome Sequence of the Bacteriochlorophyll b-Producing Photosynthetic Bacterium Blastochloris viridis.</title>
        <authorList>
            <person name="Tsukatani Y."/>
            <person name="Hirose Y."/>
            <person name="Harada J."/>
            <person name="Misawa N."/>
            <person name="Mori K."/>
            <person name="Inoue K."/>
            <person name="Tamiaki H."/>
        </authorList>
    </citation>
    <scope>NUCLEOTIDE SEQUENCE [LARGE SCALE GENOMIC DNA]</scope>
    <source>
        <strain evidence="2">DSM 133</strain>
    </source>
</reference>
<feature type="domain" description="Thioredoxin-like fold" evidence="1">
    <location>
        <begin position="59"/>
        <end position="171"/>
    </location>
</feature>
<dbReference type="RefSeq" id="WP_055038762.1">
    <property type="nucleotide sequence ID" value="NZ_AP014854.2"/>
</dbReference>
<dbReference type="InterPro" id="IPR012336">
    <property type="entry name" value="Thioredoxin-like_fold"/>
</dbReference>
<evidence type="ECO:0000313" key="3">
    <source>
        <dbReference type="EMBL" id="CUU42083.1"/>
    </source>
</evidence>
<keyword evidence="4" id="KW-1185">Reference proteome</keyword>
<dbReference type="STRING" id="1079.BVIR_1641"/>
<dbReference type="PATRIC" id="fig|1079.6.peg.1699"/>
<dbReference type="OrthoDB" id="9811036at2"/>
<sequence>MTKFDLLTRRSVVIGALGAVIAGTLAGAGGAEEGGDTGLIREDWFLASAFDLGADLRLAASRNKRLAVLWEVNGNPLCAETHIKTLGDAAIAAFIHARFEIVQFDAAGVRDITDFDGEKLPEKALAAKYGVRMTPTLQFFADTTDAIAAKPARQREVARLQGYVEPRHILAVCRFVAEKAYDTMPLRDYLKALPI</sequence>
<proteinExistence type="predicted"/>
<dbReference type="Proteomes" id="UP000065734">
    <property type="component" value="Chromosome I"/>
</dbReference>
<evidence type="ECO:0000313" key="4">
    <source>
        <dbReference type="Proteomes" id="UP000065734"/>
    </source>
</evidence>
<organism evidence="3 4">
    <name type="scientific">Blastochloris viridis</name>
    <name type="common">Rhodopseudomonas viridis</name>
    <dbReference type="NCBI Taxonomy" id="1079"/>
    <lineage>
        <taxon>Bacteria</taxon>
        <taxon>Pseudomonadati</taxon>
        <taxon>Pseudomonadota</taxon>
        <taxon>Alphaproteobacteria</taxon>
        <taxon>Hyphomicrobiales</taxon>
        <taxon>Blastochloridaceae</taxon>
        <taxon>Blastochloris</taxon>
    </lineage>
</organism>
<evidence type="ECO:0000259" key="1">
    <source>
        <dbReference type="Pfam" id="PF13098"/>
    </source>
</evidence>
<dbReference type="Pfam" id="PF13098">
    <property type="entry name" value="Thioredoxin_2"/>
    <property type="match status" value="1"/>
</dbReference>
<dbReference type="SUPFAM" id="SSF52833">
    <property type="entry name" value="Thioredoxin-like"/>
    <property type="match status" value="1"/>
</dbReference>
<name>A0A0H5BQC3_BLAVI</name>
<dbReference type="AlphaFoldDB" id="A0A0H5BQC3"/>
<dbReference type="KEGG" id="bvr:BVIR_1641"/>
<gene>
    <name evidence="2" type="ORF">BV133_3105</name>
    <name evidence="3" type="ORF">BVIRIDIS_10860</name>
</gene>
<dbReference type="Gene3D" id="3.40.30.10">
    <property type="entry name" value="Glutaredoxin"/>
    <property type="match status" value="1"/>
</dbReference>